<dbReference type="AlphaFoldDB" id="A0A1U7M893"/>
<reference evidence="2 3" key="1">
    <citation type="submission" date="2016-02" db="EMBL/GenBank/DDBJ databases">
        <title>Genome sequence of Tissierella creatinophila DSM 6911.</title>
        <authorList>
            <person name="Poehlein A."/>
            <person name="Daniel R."/>
        </authorList>
    </citation>
    <scope>NUCLEOTIDE SEQUENCE [LARGE SCALE GENOMIC DNA]</scope>
    <source>
        <strain evidence="2 3">DSM 6911</strain>
    </source>
</reference>
<name>A0A1U7M893_TISCR</name>
<sequence>MLLYDTINLNDQEIYLHLDKTADENKEKGYVPAYYFTIIRNIDGYEVGKCDLRVGHNENTKYGGNIGYEVFEEFRGNRYASKACKLLFLLAKKHDMDKVIITCSPENIASRKTCEYSGAEFIDIVDVPPWHEMYKIGRKRTCQYVVKL</sequence>
<dbReference type="PANTHER" id="PTHR39173:SF1">
    <property type="entry name" value="ACETYLTRANSFERASE"/>
    <property type="match status" value="1"/>
</dbReference>
<dbReference type="Gene3D" id="3.40.630.30">
    <property type="match status" value="1"/>
</dbReference>
<dbReference type="EMBL" id="LTDM01000005">
    <property type="protein sequence ID" value="OLS03532.1"/>
    <property type="molecule type" value="Genomic_DNA"/>
</dbReference>
<dbReference type="PANTHER" id="PTHR39173">
    <property type="entry name" value="ACETYLTRANSFERASE"/>
    <property type="match status" value="1"/>
</dbReference>
<accession>A0A1U7M893</accession>
<dbReference type="GO" id="GO:0016747">
    <property type="term" value="F:acyltransferase activity, transferring groups other than amino-acyl groups"/>
    <property type="evidence" value="ECO:0007669"/>
    <property type="project" value="InterPro"/>
</dbReference>
<feature type="domain" description="N-acetyltransferase" evidence="1">
    <location>
        <begin position="12"/>
        <end position="119"/>
    </location>
</feature>
<organism evidence="2 3">
    <name type="scientific">Tissierella creatinophila DSM 6911</name>
    <dbReference type="NCBI Taxonomy" id="1123403"/>
    <lineage>
        <taxon>Bacteria</taxon>
        <taxon>Bacillati</taxon>
        <taxon>Bacillota</taxon>
        <taxon>Tissierellia</taxon>
        <taxon>Tissierellales</taxon>
        <taxon>Tissierellaceae</taxon>
        <taxon>Tissierella</taxon>
    </lineage>
</organism>
<keyword evidence="3" id="KW-1185">Reference proteome</keyword>
<dbReference type="RefSeq" id="WP_075724586.1">
    <property type="nucleotide sequence ID" value="NZ_LTDM01000005.1"/>
</dbReference>
<evidence type="ECO:0000259" key="1">
    <source>
        <dbReference type="Pfam" id="PF13302"/>
    </source>
</evidence>
<dbReference type="SUPFAM" id="SSF55729">
    <property type="entry name" value="Acyl-CoA N-acyltransferases (Nat)"/>
    <property type="match status" value="1"/>
</dbReference>
<evidence type="ECO:0000313" key="3">
    <source>
        <dbReference type="Proteomes" id="UP000186112"/>
    </source>
</evidence>
<evidence type="ECO:0000313" key="2">
    <source>
        <dbReference type="EMBL" id="OLS03532.1"/>
    </source>
</evidence>
<proteinExistence type="predicted"/>
<dbReference type="OrthoDB" id="9797989at2"/>
<dbReference type="InterPro" id="IPR000182">
    <property type="entry name" value="GNAT_dom"/>
</dbReference>
<dbReference type="Pfam" id="PF13302">
    <property type="entry name" value="Acetyltransf_3"/>
    <property type="match status" value="1"/>
</dbReference>
<dbReference type="Proteomes" id="UP000186112">
    <property type="component" value="Unassembled WGS sequence"/>
</dbReference>
<protein>
    <recommendedName>
        <fullName evidence="1">N-acetyltransferase domain-containing protein</fullName>
    </recommendedName>
</protein>
<gene>
    <name evidence="2" type="ORF">TICRE_03890</name>
</gene>
<dbReference type="InterPro" id="IPR016181">
    <property type="entry name" value="Acyl_CoA_acyltransferase"/>
</dbReference>
<comment type="caution">
    <text evidence="2">The sequence shown here is derived from an EMBL/GenBank/DDBJ whole genome shotgun (WGS) entry which is preliminary data.</text>
</comment>